<proteinExistence type="predicted"/>
<reference evidence="2 3" key="2">
    <citation type="submission" date="2016-06" db="EMBL/GenBank/DDBJ databases">
        <authorList>
            <person name="Rodrigo-Torres L."/>
            <person name="Arahal D.R."/>
        </authorList>
    </citation>
    <scope>NUCLEOTIDE SEQUENCE [LARGE SCALE GENOMIC DNA]</scope>
    <source>
        <strain evidence="2 3">CECT 5116</strain>
    </source>
</reference>
<accession>A0A1C3JS31</accession>
<evidence type="ECO:0000313" key="4">
    <source>
        <dbReference type="Proteomes" id="UP000092871"/>
    </source>
</evidence>
<organism evidence="1 4">
    <name type="scientific">Marinomonas gallaica</name>
    <dbReference type="NCBI Taxonomy" id="1806667"/>
    <lineage>
        <taxon>Bacteria</taxon>
        <taxon>Pseudomonadati</taxon>
        <taxon>Pseudomonadota</taxon>
        <taxon>Gammaproteobacteria</taxon>
        <taxon>Oceanospirillales</taxon>
        <taxon>Oceanospirillaceae</taxon>
        <taxon>Marinomonas</taxon>
    </lineage>
</organism>
<name>A0A1C3JS31_9GAMM</name>
<dbReference type="EMBL" id="FLRB01000004">
    <property type="protein sequence ID" value="SBT19869.1"/>
    <property type="molecule type" value="Genomic_DNA"/>
</dbReference>
<evidence type="ECO:0000313" key="1">
    <source>
        <dbReference type="EMBL" id="SBT18023.1"/>
    </source>
</evidence>
<gene>
    <name evidence="1" type="ORF">MGA5115_02141</name>
    <name evidence="2" type="ORF">MGA5116_00452</name>
</gene>
<protein>
    <submittedName>
        <fullName evidence="1">Uncharacterized protein</fullName>
    </submittedName>
</protein>
<dbReference type="Proteomes" id="UP000092871">
    <property type="component" value="Unassembled WGS sequence"/>
</dbReference>
<dbReference type="Proteomes" id="UP000092840">
    <property type="component" value="Unassembled WGS sequence"/>
</dbReference>
<keyword evidence="3" id="KW-1185">Reference proteome</keyword>
<evidence type="ECO:0000313" key="3">
    <source>
        <dbReference type="Proteomes" id="UP000092840"/>
    </source>
</evidence>
<reference evidence="1 4" key="1">
    <citation type="submission" date="2016-06" db="EMBL/GenBank/DDBJ databases">
        <authorList>
            <person name="Kjaerup R.B."/>
            <person name="Dalgaard T.S."/>
            <person name="Juul-Madsen H.R."/>
        </authorList>
    </citation>
    <scope>NUCLEOTIDE SEQUENCE [LARGE SCALE GENOMIC DNA]</scope>
    <source>
        <strain evidence="1 4">CECT 5115</strain>
    </source>
</reference>
<sequence>MPTMPVESIDHIWSPLVFVIEPELVRNWFGKSGLEEFLVPLVKFGADGKHFAVWRNVEDVTFVFSGSEGQALDTTNSAPVFIVLNV</sequence>
<dbReference type="AlphaFoldDB" id="A0A1C3JS31"/>
<evidence type="ECO:0000313" key="2">
    <source>
        <dbReference type="EMBL" id="SBT19869.1"/>
    </source>
</evidence>
<dbReference type="EMBL" id="FLRA01000016">
    <property type="protein sequence ID" value="SBT18023.1"/>
    <property type="molecule type" value="Genomic_DNA"/>
</dbReference>